<dbReference type="Proteomes" id="UP000192758">
    <property type="component" value="Unassembled WGS sequence"/>
</dbReference>
<name>A0A1W0E8L8_9MICR</name>
<comment type="caution">
    <text evidence="2">The sequence shown here is derived from an EMBL/GenBank/DDBJ whole genome shotgun (WGS) entry which is preliminary data.</text>
</comment>
<dbReference type="AlphaFoldDB" id="A0A1W0E8L8"/>
<dbReference type="EMBL" id="MNPJ01000009">
    <property type="protein sequence ID" value="OQS55450.1"/>
    <property type="molecule type" value="Genomic_DNA"/>
</dbReference>
<evidence type="ECO:0000313" key="1">
    <source>
        <dbReference type="EMBL" id="OQS55450.1"/>
    </source>
</evidence>
<evidence type="ECO:0000313" key="3">
    <source>
        <dbReference type="Proteomes" id="UP000192758"/>
    </source>
</evidence>
<evidence type="ECO:0000313" key="2">
    <source>
        <dbReference type="EMBL" id="OQS55509.1"/>
    </source>
</evidence>
<dbReference type="VEuPathDB" id="MicrosporidiaDB:EHP00_2573"/>
<organism evidence="2 3">
    <name type="scientific">Ecytonucleospora hepatopenaei</name>
    <dbReference type="NCBI Taxonomy" id="646526"/>
    <lineage>
        <taxon>Eukaryota</taxon>
        <taxon>Fungi</taxon>
        <taxon>Fungi incertae sedis</taxon>
        <taxon>Microsporidia</taxon>
        <taxon>Enterocytozoonidae</taxon>
        <taxon>Ecytonucleospora</taxon>
    </lineage>
</organism>
<dbReference type="EMBL" id="MNPJ01000008">
    <property type="protein sequence ID" value="OQS55509.1"/>
    <property type="molecule type" value="Genomic_DNA"/>
</dbReference>
<reference evidence="2 3" key="1">
    <citation type="journal article" date="2017" name="Environ. Microbiol.">
        <title>Decay of the glycolytic pathway and adaptation to intranuclear parasitism within Enterocytozoonidae microsporidia.</title>
        <authorList>
            <person name="Wiredu Boakye D."/>
            <person name="Jaroenlak P."/>
            <person name="Prachumwat A."/>
            <person name="Williams T.A."/>
            <person name="Bateman K.S."/>
            <person name="Itsathitphaisarn O."/>
            <person name="Sritunyalucksana K."/>
            <person name="Paszkiewicz K.H."/>
            <person name="Moore K.A."/>
            <person name="Stentiford G.D."/>
            <person name="Williams B.A."/>
        </authorList>
    </citation>
    <scope>NUCLEOTIDE SEQUENCE [LARGE SCALE GENOMIC DNA]</scope>
    <source>
        <strain evidence="2 3">TH1</strain>
    </source>
</reference>
<dbReference type="VEuPathDB" id="MicrosporidiaDB:EHP00_1181"/>
<proteinExistence type="predicted"/>
<gene>
    <name evidence="2" type="ORF">EHP00_1181</name>
    <name evidence="1" type="ORF">EHP00_2573</name>
</gene>
<keyword evidence="3" id="KW-1185">Reference proteome</keyword>
<sequence>MFFIILFNEIKTLHLVLILLYYSLVKNSDSLKTEQYKTIENIEEISEANNLEINKNIETKQQKNEKFKNIDHEIMKFHYFNLNELDNLKIIYNIQNPQNVEHFKKYCEICYKYLDEFLGKTLYFVKTCFNEKVLEKEDLRRLHEISESANLLNSHKSTLFEIFGFVRNIIGKQKHQNLLNKQQFSSELTKLTEINKIYSEKIFQIKNIAIKALSILYASNFFEYKIGYYDFINSNGIITLKNSNNHDLNVLNVTSPIFKMLYENMSEGIKYLEKLCDEIYYIMDFEHNKFKEYFDFIQEEDNRLNSFYDFVHNAEINLISFGQNAIKFYFYLSRQNKTKNSKLYTFMTYHIGCIEFIFNNHLKNATYYIFKCKDDKIRSKFINHRNRLTNFLNCFQNFKESRDLINLIQSFA</sequence>
<protein>
    <submittedName>
        <fullName evidence="2">Uncharacterized protein</fullName>
    </submittedName>
</protein>
<accession>A0A1W0E8L8</accession>